<evidence type="ECO:0000313" key="2">
    <source>
        <dbReference type="EMBL" id="CAC5394958.1"/>
    </source>
</evidence>
<feature type="region of interest" description="Disordered" evidence="1">
    <location>
        <begin position="131"/>
        <end position="167"/>
    </location>
</feature>
<sequence length="167" mass="18847">MNMERKKESDDKLVTKDLDQITKIVAELTQKLRLSNVLLKNLHENKLEETTQNEEELNYISRKIEETAAGINKFTIETTELHNNRQKWRELANIPTKREATGRNNVQATDSGIDSSTYSGTSMVMDSNAFTGIQDTNPHQSSSFISSEVDGRCEASAQNGKDSEFEC</sequence>
<dbReference type="EMBL" id="CACVKT020005421">
    <property type="protein sequence ID" value="CAC5394958.1"/>
    <property type="molecule type" value="Genomic_DNA"/>
</dbReference>
<dbReference type="Proteomes" id="UP000507470">
    <property type="component" value="Unassembled WGS sequence"/>
</dbReference>
<reference evidence="2 3" key="1">
    <citation type="submission" date="2020-06" db="EMBL/GenBank/DDBJ databases">
        <authorList>
            <person name="Li R."/>
            <person name="Bekaert M."/>
        </authorList>
    </citation>
    <scope>NUCLEOTIDE SEQUENCE [LARGE SCALE GENOMIC DNA]</scope>
    <source>
        <strain evidence="3">wild</strain>
    </source>
</reference>
<keyword evidence="3" id="KW-1185">Reference proteome</keyword>
<evidence type="ECO:0000313" key="3">
    <source>
        <dbReference type="Proteomes" id="UP000507470"/>
    </source>
</evidence>
<gene>
    <name evidence="2" type="ORF">MCOR_29675</name>
</gene>
<accession>A0A6J8CEP2</accession>
<name>A0A6J8CEP2_MYTCO</name>
<dbReference type="AlphaFoldDB" id="A0A6J8CEP2"/>
<proteinExistence type="predicted"/>
<organism evidence="2 3">
    <name type="scientific">Mytilus coruscus</name>
    <name type="common">Sea mussel</name>
    <dbReference type="NCBI Taxonomy" id="42192"/>
    <lineage>
        <taxon>Eukaryota</taxon>
        <taxon>Metazoa</taxon>
        <taxon>Spiralia</taxon>
        <taxon>Lophotrochozoa</taxon>
        <taxon>Mollusca</taxon>
        <taxon>Bivalvia</taxon>
        <taxon>Autobranchia</taxon>
        <taxon>Pteriomorphia</taxon>
        <taxon>Mytilida</taxon>
        <taxon>Mytiloidea</taxon>
        <taxon>Mytilidae</taxon>
        <taxon>Mytilinae</taxon>
        <taxon>Mytilus</taxon>
    </lineage>
</organism>
<feature type="compositionally biased region" description="Polar residues" evidence="1">
    <location>
        <begin position="131"/>
        <end position="146"/>
    </location>
</feature>
<protein>
    <submittedName>
        <fullName evidence="2">Uncharacterized protein</fullName>
    </submittedName>
</protein>
<evidence type="ECO:0000256" key="1">
    <source>
        <dbReference type="SAM" id="MobiDB-lite"/>
    </source>
</evidence>
<dbReference type="OrthoDB" id="6115374at2759"/>